<dbReference type="Gene3D" id="1.10.287.70">
    <property type="match status" value="1"/>
</dbReference>
<feature type="domain" description="Ionotropic glutamate receptor L-glutamate and glycine-binding" evidence="19">
    <location>
        <begin position="364"/>
        <end position="431"/>
    </location>
</feature>
<protein>
    <recommendedName>
        <fullName evidence="22">Ionotropic receptor</fullName>
    </recommendedName>
</protein>
<dbReference type="SMART" id="SM00918">
    <property type="entry name" value="Lig_chan-Glu_bd"/>
    <property type="match status" value="1"/>
</dbReference>
<feature type="binding site" evidence="14">
    <location>
        <position position="690"/>
    </location>
    <ligand>
        <name>L-glutamate</name>
        <dbReference type="ChEBI" id="CHEBI:29985"/>
    </ligand>
</feature>
<evidence type="ECO:0000256" key="10">
    <source>
        <dbReference type="ARBA" id="ARBA00023170"/>
    </source>
</evidence>
<evidence type="ECO:0000256" key="2">
    <source>
        <dbReference type="ARBA" id="ARBA00008685"/>
    </source>
</evidence>
<dbReference type="Gene3D" id="3.40.190.10">
    <property type="entry name" value="Periplasmic binding protein-like II"/>
    <property type="match status" value="3"/>
</dbReference>
<dbReference type="Proteomes" id="UP000494040">
    <property type="component" value="Unassembled WGS sequence"/>
</dbReference>
<dbReference type="RefSeq" id="XP_014254520.1">
    <property type="nucleotide sequence ID" value="XM_014399034.2"/>
</dbReference>
<dbReference type="GO" id="GO:0038023">
    <property type="term" value="F:signaling receptor activity"/>
    <property type="evidence" value="ECO:0007669"/>
    <property type="project" value="InterPro"/>
</dbReference>
<dbReference type="GO" id="GO:0015276">
    <property type="term" value="F:ligand-gated monoatomic ion channel activity"/>
    <property type="evidence" value="ECO:0007669"/>
    <property type="project" value="InterPro"/>
</dbReference>
<dbReference type="Pfam" id="PF00060">
    <property type="entry name" value="Lig_chan"/>
    <property type="match status" value="1"/>
</dbReference>
<reference evidence="20" key="1">
    <citation type="submission" date="2022-01" db="UniProtKB">
        <authorList>
            <consortium name="EnsemblMetazoa"/>
        </authorList>
    </citation>
    <scope>IDENTIFICATION</scope>
</reference>
<evidence type="ECO:0000313" key="20">
    <source>
        <dbReference type="EnsemblMetazoa" id="XP_014254520.1"/>
    </source>
</evidence>
<dbReference type="CTD" id="31867"/>
<evidence type="ECO:0000259" key="19">
    <source>
        <dbReference type="SMART" id="SM00918"/>
    </source>
</evidence>
<dbReference type="AlphaFoldDB" id="A0A8I6S724"/>
<keyword evidence="3" id="KW-0813">Transport</keyword>
<comment type="similarity">
    <text evidence="2">Belongs to the glutamate-gated ion channel (TC 1.A.10.1) family.</text>
</comment>
<keyword evidence="6 17" id="KW-1133">Transmembrane helix</keyword>
<dbReference type="InterPro" id="IPR019594">
    <property type="entry name" value="Glu/Gly-bd"/>
</dbReference>
<keyword evidence="7" id="KW-0175">Coiled coil</keyword>
<feature type="site" description="Crucial to convey clamshell closure to channel opening" evidence="15">
    <location>
        <position position="589"/>
    </location>
</feature>
<dbReference type="InterPro" id="IPR001320">
    <property type="entry name" value="Iontro_rcpt_C"/>
</dbReference>
<evidence type="ECO:0000256" key="5">
    <source>
        <dbReference type="ARBA" id="ARBA00022692"/>
    </source>
</evidence>
<dbReference type="SUPFAM" id="SSF81324">
    <property type="entry name" value="Voltage-gated potassium channels"/>
    <property type="match status" value="1"/>
</dbReference>
<comment type="subcellular location">
    <subcellularLocation>
        <location evidence="1">Cell membrane</location>
        <topology evidence="1">Multi-pass membrane protein</topology>
    </subcellularLocation>
</comment>
<feature type="disulfide bond" evidence="16">
    <location>
        <begin position="702"/>
        <end position="759"/>
    </location>
</feature>
<dbReference type="CDD" id="cd13717">
    <property type="entry name" value="PBP2_iGluR_putative"/>
    <property type="match status" value="1"/>
</dbReference>
<keyword evidence="8" id="KW-0406">Ion transport</keyword>
<feature type="domain" description="Ionotropic glutamate receptor C-terminal" evidence="18">
    <location>
        <begin position="354"/>
        <end position="753"/>
    </location>
</feature>
<keyword evidence="5 17" id="KW-0812">Transmembrane</keyword>
<keyword evidence="13" id="KW-0407">Ion channel</keyword>
<evidence type="ECO:0000256" key="12">
    <source>
        <dbReference type="ARBA" id="ARBA00023286"/>
    </source>
</evidence>
<dbReference type="OMA" id="PANAFME"/>
<evidence type="ECO:0000256" key="3">
    <source>
        <dbReference type="ARBA" id="ARBA00022448"/>
    </source>
</evidence>
<evidence type="ECO:0000256" key="16">
    <source>
        <dbReference type="PIRSR" id="PIRSR601508-3"/>
    </source>
</evidence>
<evidence type="ECO:0000256" key="4">
    <source>
        <dbReference type="ARBA" id="ARBA00022475"/>
    </source>
</evidence>
<dbReference type="PANTHER" id="PTHR18966">
    <property type="entry name" value="IONOTROPIC GLUTAMATE RECEPTOR"/>
    <property type="match status" value="1"/>
</dbReference>
<evidence type="ECO:0008006" key="22">
    <source>
        <dbReference type="Google" id="ProtNLM"/>
    </source>
</evidence>
<dbReference type="InterPro" id="IPR001508">
    <property type="entry name" value="Iono_Glu_rcpt_met"/>
</dbReference>
<dbReference type="OrthoDB" id="5984008at2759"/>
<accession>A0A8I6S724</accession>
<dbReference type="PRINTS" id="PR00177">
    <property type="entry name" value="NMDARECEPTOR"/>
</dbReference>
<evidence type="ECO:0000259" key="18">
    <source>
        <dbReference type="SMART" id="SM00079"/>
    </source>
</evidence>
<evidence type="ECO:0000256" key="6">
    <source>
        <dbReference type="ARBA" id="ARBA00022989"/>
    </source>
</evidence>
<dbReference type="KEGG" id="clec:106669507"/>
<keyword evidence="12" id="KW-1071">Ligand-gated ion channel</keyword>
<dbReference type="EnsemblMetazoa" id="XM_014399034.2">
    <property type="protein sequence ID" value="XP_014254520.1"/>
    <property type="gene ID" value="LOC106669507"/>
</dbReference>
<dbReference type="SMART" id="SM00079">
    <property type="entry name" value="PBPe"/>
    <property type="match status" value="1"/>
</dbReference>
<keyword evidence="4" id="KW-1003">Cell membrane</keyword>
<dbReference type="FunFam" id="1.10.287.70:FF:000143">
    <property type="entry name" value="Probable glutamate receptor"/>
    <property type="match status" value="1"/>
</dbReference>
<dbReference type="InterPro" id="IPR015683">
    <property type="entry name" value="Ionotropic_Glu_rcpt"/>
</dbReference>
<evidence type="ECO:0000256" key="13">
    <source>
        <dbReference type="ARBA" id="ARBA00023303"/>
    </source>
</evidence>
<dbReference type="GO" id="GO:0043226">
    <property type="term" value="C:organelle"/>
    <property type="evidence" value="ECO:0007669"/>
    <property type="project" value="UniProtKB-ARBA"/>
</dbReference>
<evidence type="ECO:0000256" key="8">
    <source>
        <dbReference type="ARBA" id="ARBA00023065"/>
    </source>
</evidence>
<feature type="transmembrane region" description="Helical" evidence="17">
    <location>
        <begin position="487"/>
        <end position="505"/>
    </location>
</feature>
<sequence>MRYIKEYIFLHVIMMIQAEPVKILVLKEYDVTYWPSLDNSLIEEKEIIVDPEDTNTTRINVCEILNEGVWAVVDLTWSGFEELKSICEPSGVGYVKIENGLTPYLRAIDNILTEVRKAEEVTFIFETESEIDQILSYLVMESNLRVALFSGLNTTTANQMKKMRPTPPFNVIVGETKFIKASLEKAHKFQLVRRDNTWILVFTDFKYGEMERDFYEKDTDVLTWNPTACCTGSEKNCECPLEMDFSDEFLGQVKIALETAVSKSLSQGVLERAISINCDASNDNINSTSVFSNQLLKAAHEHWALFYDAENSILTPNLNLNFQTESKKGNLNLASWSRSTGLIKEKHIKPVKRFFRIGTGYSIPFAYPAFNDKNEKIIGPDGNQVWEGYCIDLIERLAKDMNFDFELVTSYDFGEKKMDGSWTGLIGELQRGQIDIIVGTIIMTSEREEVIDFVAPYFEQTGLSIMIRKPLRKTSLFKFMTVLRVEVWFSILGALCLTAVMIWFLDKYSPYSARNNKEKYPYPCRIFSLRESFWFAITSFTPQGGGEAPKALSARTLVAAYWLFVVLMLATFTANLAAFLTVERMQSPVQSLKQLSKQSRINYTVVTDSEAHAYFRNMKNAEETLYNVWKEITLNRSVDQSKYRVWDYPIKEQYGRILIAIEKTGTVASMEEGFNKVKENENAEFALIHDALRIKYEVYSDCNLTEIGEPFAEQPYAIAVQQGSHLNEEISRRIIDLQRDRYFESLSAKYWNTTKKGKCDSSDEDEGITLESLGGVFIATLFGLFLAMLTLAAEVYYQKKKTKGKIADKGDFKRTMFRDENFAKKEFNNTFKKRSNLVNSKSKVNFIKVYPRDQLF</sequence>
<keyword evidence="16" id="KW-1015">Disulfide bond</keyword>
<feature type="transmembrane region" description="Helical" evidence="17">
    <location>
        <begin position="559"/>
        <end position="582"/>
    </location>
</feature>
<keyword evidence="9 17" id="KW-0472">Membrane</keyword>
<evidence type="ECO:0000256" key="9">
    <source>
        <dbReference type="ARBA" id="ARBA00023136"/>
    </source>
</evidence>
<dbReference type="Pfam" id="PF10613">
    <property type="entry name" value="Lig_chan-Glu_bd"/>
    <property type="match status" value="1"/>
</dbReference>
<dbReference type="GO" id="GO:0005886">
    <property type="term" value="C:plasma membrane"/>
    <property type="evidence" value="ECO:0007669"/>
    <property type="project" value="UniProtKB-SubCell"/>
</dbReference>
<organism evidence="20 21">
    <name type="scientific">Cimex lectularius</name>
    <name type="common">Bed bug</name>
    <name type="synonym">Acanthia lectularia</name>
    <dbReference type="NCBI Taxonomy" id="79782"/>
    <lineage>
        <taxon>Eukaryota</taxon>
        <taxon>Metazoa</taxon>
        <taxon>Ecdysozoa</taxon>
        <taxon>Arthropoda</taxon>
        <taxon>Hexapoda</taxon>
        <taxon>Insecta</taxon>
        <taxon>Pterygota</taxon>
        <taxon>Neoptera</taxon>
        <taxon>Paraneoptera</taxon>
        <taxon>Hemiptera</taxon>
        <taxon>Heteroptera</taxon>
        <taxon>Panheteroptera</taxon>
        <taxon>Cimicomorpha</taxon>
        <taxon>Cimicidae</taxon>
        <taxon>Cimex</taxon>
    </lineage>
</organism>
<feature type="site" description="Interaction with the cone snail toxin Con-ikot-ikot" evidence="15">
    <location>
        <position position="616"/>
    </location>
</feature>
<keyword evidence="11" id="KW-0325">Glycoprotein</keyword>
<evidence type="ECO:0000256" key="17">
    <source>
        <dbReference type="SAM" id="Phobius"/>
    </source>
</evidence>
<evidence type="ECO:0000256" key="11">
    <source>
        <dbReference type="ARBA" id="ARBA00023180"/>
    </source>
</evidence>
<dbReference type="FunFam" id="3.40.190.10:FF:000078">
    <property type="entry name" value="glutamate receptor ionotropic, NMDA 3B"/>
    <property type="match status" value="1"/>
</dbReference>
<name>A0A8I6S724_CIMLE</name>
<dbReference type="GeneID" id="106669507"/>
<evidence type="ECO:0000256" key="15">
    <source>
        <dbReference type="PIRSR" id="PIRSR601508-2"/>
    </source>
</evidence>
<feature type="transmembrane region" description="Helical" evidence="17">
    <location>
        <begin position="773"/>
        <end position="797"/>
    </location>
</feature>
<keyword evidence="21" id="KW-1185">Reference proteome</keyword>
<evidence type="ECO:0000256" key="1">
    <source>
        <dbReference type="ARBA" id="ARBA00004651"/>
    </source>
</evidence>
<evidence type="ECO:0000313" key="21">
    <source>
        <dbReference type="Proteomes" id="UP000494040"/>
    </source>
</evidence>
<dbReference type="SUPFAM" id="SSF53850">
    <property type="entry name" value="Periplasmic binding protein-like II"/>
    <property type="match status" value="1"/>
</dbReference>
<keyword evidence="10" id="KW-0675">Receptor</keyword>
<evidence type="ECO:0000256" key="7">
    <source>
        <dbReference type="ARBA" id="ARBA00023054"/>
    </source>
</evidence>
<feature type="binding site" evidence="14">
    <location>
        <position position="447"/>
    </location>
    <ligand>
        <name>L-glutamate</name>
        <dbReference type="ChEBI" id="CHEBI:29985"/>
    </ligand>
</feature>
<proteinExistence type="inferred from homology"/>
<evidence type="ECO:0000256" key="14">
    <source>
        <dbReference type="PIRSR" id="PIRSR601508-1"/>
    </source>
</evidence>